<proteinExistence type="predicted"/>
<name>A0ACB8RQB0_9AGAM</name>
<reference evidence="1" key="1">
    <citation type="submission" date="2021-02" db="EMBL/GenBank/DDBJ databases">
        <authorList>
            <consortium name="DOE Joint Genome Institute"/>
            <person name="Ahrendt S."/>
            <person name="Looney B.P."/>
            <person name="Miyauchi S."/>
            <person name="Morin E."/>
            <person name="Drula E."/>
            <person name="Courty P.E."/>
            <person name="Chicoki N."/>
            <person name="Fauchery L."/>
            <person name="Kohler A."/>
            <person name="Kuo A."/>
            <person name="Labutti K."/>
            <person name="Pangilinan J."/>
            <person name="Lipzen A."/>
            <person name="Riley R."/>
            <person name="Andreopoulos W."/>
            <person name="He G."/>
            <person name="Johnson J."/>
            <person name="Barry K.W."/>
            <person name="Grigoriev I.V."/>
            <person name="Nagy L."/>
            <person name="Hibbett D."/>
            <person name="Henrissat B."/>
            <person name="Matheny P.B."/>
            <person name="Labbe J."/>
            <person name="Martin F."/>
        </authorList>
    </citation>
    <scope>NUCLEOTIDE SEQUENCE</scope>
    <source>
        <strain evidence="1">FP105234-sp</strain>
    </source>
</reference>
<comment type="caution">
    <text evidence="1">The sequence shown here is derived from an EMBL/GenBank/DDBJ whole genome shotgun (WGS) entry which is preliminary data.</text>
</comment>
<organism evidence="1 2">
    <name type="scientific">Auriscalpium vulgare</name>
    <dbReference type="NCBI Taxonomy" id="40419"/>
    <lineage>
        <taxon>Eukaryota</taxon>
        <taxon>Fungi</taxon>
        <taxon>Dikarya</taxon>
        <taxon>Basidiomycota</taxon>
        <taxon>Agaricomycotina</taxon>
        <taxon>Agaricomycetes</taxon>
        <taxon>Russulales</taxon>
        <taxon>Auriscalpiaceae</taxon>
        <taxon>Auriscalpium</taxon>
    </lineage>
</organism>
<feature type="non-terminal residue" evidence="1">
    <location>
        <position position="96"/>
    </location>
</feature>
<protein>
    <submittedName>
        <fullName evidence="1">Uncharacterized protein</fullName>
    </submittedName>
</protein>
<gene>
    <name evidence="1" type="ORF">FA95DRAFT_1560394</name>
</gene>
<evidence type="ECO:0000313" key="1">
    <source>
        <dbReference type="EMBL" id="KAI0046135.1"/>
    </source>
</evidence>
<dbReference type="Proteomes" id="UP000814033">
    <property type="component" value="Unassembled WGS sequence"/>
</dbReference>
<sequence length="96" mass="10766">MEQSLHLLDERISVRRNLLVFHQARKVRLQRPHEPPVRLGLARGQLFDCTLCSARSTRTARAGYILCVHAASTSATRRRGRSPFVMAIAFAALIAV</sequence>
<accession>A0ACB8RQB0</accession>
<reference evidence="1" key="2">
    <citation type="journal article" date="2022" name="New Phytol.">
        <title>Evolutionary transition to the ectomycorrhizal habit in the genomes of a hyperdiverse lineage of mushroom-forming fungi.</title>
        <authorList>
            <person name="Looney B."/>
            <person name="Miyauchi S."/>
            <person name="Morin E."/>
            <person name="Drula E."/>
            <person name="Courty P.E."/>
            <person name="Kohler A."/>
            <person name="Kuo A."/>
            <person name="LaButti K."/>
            <person name="Pangilinan J."/>
            <person name="Lipzen A."/>
            <person name="Riley R."/>
            <person name="Andreopoulos W."/>
            <person name="He G."/>
            <person name="Johnson J."/>
            <person name="Nolan M."/>
            <person name="Tritt A."/>
            <person name="Barry K.W."/>
            <person name="Grigoriev I.V."/>
            <person name="Nagy L.G."/>
            <person name="Hibbett D."/>
            <person name="Henrissat B."/>
            <person name="Matheny P.B."/>
            <person name="Labbe J."/>
            <person name="Martin F.M."/>
        </authorList>
    </citation>
    <scope>NUCLEOTIDE SEQUENCE</scope>
    <source>
        <strain evidence="1">FP105234-sp</strain>
    </source>
</reference>
<evidence type="ECO:0000313" key="2">
    <source>
        <dbReference type="Proteomes" id="UP000814033"/>
    </source>
</evidence>
<dbReference type="EMBL" id="MU275933">
    <property type="protein sequence ID" value="KAI0046135.1"/>
    <property type="molecule type" value="Genomic_DNA"/>
</dbReference>
<keyword evidence="2" id="KW-1185">Reference proteome</keyword>